<feature type="transmembrane region" description="Helical" evidence="1">
    <location>
        <begin position="127"/>
        <end position="146"/>
    </location>
</feature>
<keyword evidence="1" id="KW-0472">Membrane</keyword>
<reference evidence="2" key="1">
    <citation type="submission" date="2020-03" db="EMBL/GenBank/DDBJ databases">
        <title>A transcriptome and proteome of the tick Rhipicephalus microplus shaped by the genetic composition of its hosts and developmental stage.</title>
        <authorList>
            <person name="Garcia G.R."/>
            <person name="Ribeiro J.M.C."/>
            <person name="Maruyama S.R."/>
            <person name="Gardinasse L.G."/>
            <person name="Nelson K."/>
            <person name="Ferreira B.R."/>
            <person name="Andrade T.G."/>
            <person name="Santos I.K.F.M."/>
        </authorList>
    </citation>
    <scope>NUCLEOTIDE SEQUENCE</scope>
    <source>
        <strain evidence="2">NSGR</strain>
        <tissue evidence="2">Salivary glands</tissue>
    </source>
</reference>
<accession>A0A6G5AGJ2</accession>
<dbReference type="EMBL" id="GIKN01007435">
    <property type="protein sequence ID" value="NIE49708.1"/>
    <property type="molecule type" value="Transcribed_RNA"/>
</dbReference>
<feature type="transmembrane region" description="Helical" evidence="1">
    <location>
        <begin position="90"/>
        <end position="107"/>
    </location>
</feature>
<keyword evidence="1" id="KW-1133">Transmembrane helix</keyword>
<dbReference type="AlphaFoldDB" id="A0A6G5AGJ2"/>
<evidence type="ECO:0000313" key="2">
    <source>
        <dbReference type="EMBL" id="NIE49708.1"/>
    </source>
</evidence>
<organism evidence="2">
    <name type="scientific">Rhipicephalus microplus</name>
    <name type="common">Cattle tick</name>
    <name type="synonym">Boophilus microplus</name>
    <dbReference type="NCBI Taxonomy" id="6941"/>
    <lineage>
        <taxon>Eukaryota</taxon>
        <taxon>Metazoa</taxon>
        <taxon>Ecdysozoa</taxon>
        <taxon>Arthropoda</taxon>
        <taxon>Chelicerata</taxon>
        <taxon>Arachnida</taxon>
        <taxon>Acari</taxon>
        <taxon>Parasitiformes</taxon>
        <taxon>Ixodida</taxon>
        <taxon>Ixodoidea</taxon>
        <taxon>Ixodidae</taxon>
        <taxon>Rhipicephalinae</taxon>
        <taxon>Rhipicephalus</taxon>
        <taxon>Boophilus</taxon>
    </lineage>
</organism>
<feature type="transmembrane region" description="Helical" evidence="1">
    <location>
        <begin position="6"/>
        <end position="26"/>
    </location>
</feature>
<sequence length="147" mass="16992">MLCLIIMSLHLHISLLNIFWLYRIALRLCSLYGGSSIMTKGFRSPHVTNGVACHYSCVSTPGLRVHWQFHACMCVHVAFMKDSRAGGSKARLFSGLLNFFMHGVYIVTKCRWKVLRWKHKKNSVFMWRAHIPVCVESLCTLFVFNIR</sequence>
<keyword evidence="1" id="KW-0812">Transmembrane</keyword>
<protein>
    <submittedName>
        <fullName evidence="2">Uncharacterized protein</fullName>
    </submittedName>
</protein>
<evidence type="ECO:0000256" key="1">
    <source>
        <dbReference type="SAM" id="Phobius"/>
    </source>
</evidence>
<proteinExistence type="predicted"/>
<name>A0A6G5AGJ2_RHIMP</name>